<evidence type="ECO:0000256" key="1">
    <source>
        <dbReference type="ARBA" id="ARBA00005656"/>
    </source>
</evidence>
<dbReference type="Pfam" id="PF01515">
    <property type="entry name" value="PTA_PTB"/>
    <property type="match status" value="1"/>
</dbReference>
<dbReference type="PANTHER" id="PTHR43356">
    <property type="entry name" value="PHOSPHATE ACETYLTRANSFERASE"/>
    <property type="match status" value="1"/>
</dbReference>
<protein>
    <submittedName>
        <fullName evidence="5">Phosphotransbutyrylase</fullName>
        <ecNumber evidence="5">2.3.1.19</ecNumber>
    </submittedName>
</protein>
<evidence type="ECO:0000256" key="2">
    <source>
        <dbReference type="ARBA" id="ARBA00022679"/>
    </source>
</evidence>
<accession>R7RQV9</accession>
<sequence length="301" mass="31935">MIKNFDELIEIVKQQPRMKLAVAAAEDDEVLLAVDEAAKLGIVDAILVGNKSKIEKIASNLNIDLGKFEIIHTESLTDSARIAVSLVADNIADFLMKGLIGTADLLRAVLDKEKGLRGSGLLSHVMVYSVPTYHKLLFLTDGGMVTYPDLYQKVQIVNNAVKVAKAFGITPIHVAPLCAVEVVNPDMLATLDAAALAKMNQRGQIKDCIIDGPLALDNAISIEAAKHKGIVSPVAGQADILLVPNIESGNILGKSLTYFAKAKSAGVIMGAKCPIVLVSRADTHEAKLNSIALGSLVANNK</sequence>
<dbReference type="eggNOG" id="COG0280">
    <property type="taxonomic scope" value="Bacteria"/>
</dbReference>
<keyword evidence="2 5" id="KW-0808">Transferase</keyword>
<dbReference type="NCBIfam" id="NF006045">
    <property type="entry name" value="PRK08190.1"/>
    <property type="match status" value="1"/>
</dbReference>
<proteinExistence type="inferred from homology"/>
<name>R7RQV9_9CLOT</name>
<dbReference type="AlphaFoldDB" id="R7RQV9"/>
<evidence type="ECO:0000256" key="3">
    <source>
        <dbReference type="ARBA" id="ARBA00023315"/>
    </source>
</evidence>
<dbReference type="Proteomes" id="UP000014923">
    <property type="component" value="Unassembled WGS sequence"/>
</dbReference>
<organism evidence="5 6">
    <name type="scientific">Thermobrachium celere DSM 8682</name>
    <dbReference type="NCBI Taxonomy" id="941824"/>
    <lineage>
        <taxon>Bacteria</taxon>
        <taxon>Bacillati</taxon>
        <taxon>Bacillota</taxon>
        <taxon>Clostridia</taxon>
        <taxon>Eubacteriales</taxon>
        <taxon>Clostridiaceae</taxon>
        <taxon>Thermobrachium</taxon>
    </lineage>
</organism>
<dbReference type="SUPFAM" id="SSF53659">
    <property type="entry name" value="Isocitrate/Isopropylmalate dehydrogenase-like"/>
    <property type="match status" value="1"/>
</dbReference>
<dbReference type="PANTHER" id="PTHR43356:SF2">
    <property type="entry name" value="PHOSPHATE ACETYLTRANSFERASE"/>
    <property type="match status" value="1"/>
</dbReference>
<dbReference type="InterPro" id="IPR050500">
    <property type="entry name" value="Phos_Acetyltrans/Butyryltrans"/>
</dbReference>
<feature type="domain" description="Phosphate acetyl/butaryl transferase" evidence="4">
    <location>
        <begin position="74"/>
        <end position="293"/>
    </location>
</feature>
<dbReference type="GO" id="GO:0050182">
    <property type="term" value="F:phosphate butyryltransferase activity"/>
    <property type="evidence" value="ECO:0007669"/>
    <property type="project" value="UniProtKB-EC"/>
</dbReference>
<keyword evidence="3 5" id="KW-0012">Acyltransferase</keyword>
<dbReference type="InterPro" id="IPR002505">
    <property type="entry name" value="PTA_PTB"/>
</dbReference>
<dbReference type="OrthoDB" id="9774179at2"/>
<dbReference type="EC" id="2.3.1.19" evidence="5"/>
<dbReference type="InterPro" id="IPR012147">
    <property type="entry name" value="P_Ac_Bu_trans"/>
</dbReference>
<evidence type="ECO:0000313" key="5">
    <source>
        <dbReference type="EMBL" id="CDF58454.1"/>
    </source>
</evidence>
<dbReference type="PIRSF" id="PIRSF000428">
    <property type="entry name" value="P_Ac_trans"/>
    <property type="match status" value="1"/>
</dbReference>
<dbReference type="NCBIfam" id="NF004472">
    <property type="entry name" value="PRK05805.1"/>
    <property type="match status" value="1"/>
</dbReference>
<reference evidence="5" key="1">
    <citation type="submission" date="2013-03" db="EMBL/GenBank/DDBJ databases">
        <title>Draft genome sequence of the hydrogen-ethanol-producing anaerobic alkalithermophilic Caloramator celere.</title>
        <authorList>
            <person name="Ciranna A."/>
            <person name="Larjo A."/>
            <person name="Kivisto A."/>
            <person name="Santala V."/>
            <person name="Roos C."/>
            <person name="Karp M."/>
        </authorList>
    </citation>
    <scope>NUCLEOTIDE SEQUENCE [LARGE SCALE GENOMIC DNA]</scope>
    <source>
        <strain evidence="5">DSM 8682</strain>
    </source>
</reference>
<evidence type="ECO:0000313" key="6">
    <source>
        <dbReference type="Proteomes" id="UP000014923"/>
    </source>
</evidence>
<evidence type="ECO:0000259" key="4">
    <source>
        <dbReference type="Pfam" id="PF01515"/>
    </source>
</evidence>
<dbReference type="HOGENOM" id="CLU_056531_0_0_9"/>
<dbReference type="EMBL" id="CAVN010000097">
    <property type="protein sequence ID" value="CDF58454.1"/>
    <property type="molecule type" value="Genomic_DNA"/>
</dbReference>
<comment type="similarity">
    <text evidence="1">Belongs to the phosphate acetyltransferase and butyryltransferase family.</text>
</comment>
<dbReference type="RefSeq" id="WP_018662546.1">
    <property type="nucleotide sequence ID" value="NZ_HF952018.1"/>
</dbReference>
<comment type="caution">
    <text evidence="5">The sequence shown here is derived from an EMBL/GenBank/DDBJ whole genome shotgun (WGS) entry which is preliminary data.</text>
</comment>
<dbReference type="Gene3D" id="3.40.718.10">
    <property type="entry name" value="Isopropylmalate Dehydrogenase"/>
    <property type="match status" value="1"/>
</dbReference>
<gene>
    <name evidence="5" type="ORF">TCEL_00500</name>
</gene>
<keyword evidence="6" id="KW-1185">Reference proteome</keyword>